<name>A0A9P6D4M8_PLEER</name>
<comment type="caution">
    <text evidence="2">The sequence shown here is derived from an EMBL/GenBank/DDBJ whole genome shotgun (WGS) entry which is preliminary data.</text>
</comment>
<evidence type="ECO:0000313" key="2">
    <source>
        <dbReference type="EMBL" id="KAF9492471.1"/>
    </source>
</evidence>
<keyword evidence="3" id="KW-1185">Reference proteome</keyword>
<evidence type="ECO:0000313" key="3">
    <source>
        <dbReference type="Proteomes" id="UP000807025"/>
    </source>
</evidence>
<dbReference type="EMBL" id="MU154601">
    <property type="protein sequence ID" value="KAF9492471.1"/>
    <property type="molecule type" value="Genomic_DNA"/>
</dbReference>
<feature type="compositionally biased region" description="Polar residues" evidence="1">
    <location>
        <begin position="27"/>
        <end position="39"/>
    </location>
</feature>
<proteinExistence type="predicted"/>
<protein>
    <submittedName>
        <fullName evidence="2">Uncharacterized protein</fullName>
    </submittedName>
</protein>
<organism evidence="2 3">
    <name type="scientific">Pleurotus eryngii</name>
    <name type="common">Boletus of the steppes</name>
    <dbReference type="NCBI Taxonomy" id="5323"/>
    <lineage>
        <taxon>Eukaryota</taxon>
        <taxon>Fungi</taxon>
        <taxon>Dikarya</taxon>
        <taxon>Basidiomycota</taxon>
        <taxon>Agaricomycotina</taxon>
        <taxon>Agaricomycetes</taxon>
        <taxon>Agaricomycetidae</taxon>
        <taxon>Agaricales</taxon>
        <taxon>Pleurotineae</taxon>
        <taxon>Pleurotaceae</taxon>
        <taxon>Pleurotus</taxon>
    </lineage>
</organism>
<evidence type="ECO:0000256" key="1">
    <source>
        <dbReference type="SAM" id="MobiDB-lite"/>
    </source>
</evidence>
<dbReference type="Proteomes" id="UP000807025">
    <property type="component" value="Unassembled WGS sequence"/>
</dbReference>
<accession>A0A9P6D4M8</accession>
<reference evidence="2" key="1">
    <citation type="submission" date="2020-11" db="EMBL/GenBank/DDBJ databases">
        <authorList>
            <consortium name="DOE Joint Genome Institute"/>
            <person name="Ahrendt S."/>
            <person name="Riley R."/>
            <person name="Andreopoulos W."/>
            <person name="Labutti K."/>
            <person name="Pangilinan J."/>
            <person name="Ruiz-Duenas F.J."/>
            <person name="Barrasa J.M."/>
            <person name="Sanchez-Garcia M."/>
            <person name="Camarero S."/>
            <person name="Miyauchi S."/>
            <person name="Serrano A."/>
            <person name="Linde D."/>
            <person name="Babiker R."/>
            <person name="Drula E."/>
            <person name="Ayuso-Fernandez I."/>
            <person name="Pacheco R."/>
            <person name="Padilla G."/>
            <person name="Ferreira P."/>
            <person name="Barriuso J."/>
            <person name="Kellner H."/>
            <person name="Castanera R."/>
            <person name="Alfaro M."/>
            <person name="Ramirez L."/>
            <person name="Pisabarro A.G."/>
            <person name="Kuo A."/>
            <person name="Tritt A."/>
            <person name="Lipzen A."/>
            <person name="He G."/>
            <person name="Yan M."/>
            <person name="Ng V."/>
            <person name="Cullen D."/>
            <person name="Martin F."/>
            <person name="Rosso M.-N."/>
            <person name="Henrissat B."/>
            <person name="Hibbett D."/>
            <person name="Martinez A.T."/>
            <person name="Grigoriev I.V."/>
        </authorList>
    </citation>
    <scope>NUCLEOTIDE SEQUENCE</scope>
    <source>
        <strain evidence="2">ATCC 90797</strain>
    </source>
</reference>
<sequence length="111" mass="12192">MTLTIGVGGVVKQISSPRVHEPPREYSATSKGEESPSSVLQRNCQREALGQVTACALKRAIVYLRLATSRDELRPLRLRTLKISISSTSPISSHKDLLICSRRTDEFARGG</sequence>
<dbReference type="AlphaFoldDB" id="A0A9P6D4M8"/>
<feature type="region of interest" description="Disordered" evidence="1">
    <location>
        <begin position="14"/>
        <end position="39"/>
    </location>
</feature>
<gene>
    <name evidence="2" type="ORF">BDN71DRAFT_1451537</name>
</gene>